<protein>
    <recommendedName>
        <fullName evidence="5">Integral membrane protein</fullName>
    </recommendedName>
</protein>
<feature type="transmembrane region" description="Helical" evidence="2">
    <location>
        <begin position="157"/>
        <end position="180"/>
    </location>
</feature>
<dbReference type="OrthoDB" id="5190576at2"/>
<dbReference type="PANTHER" id="PTHR42305">
    <property type="entry name" value="MEMBRANE PROTEIN RV1733C-RELATED"/>
    <property type="match status" value="1"/>
</dbReference>
<sequence>MRDGATPPPGQPQRPWRDGRNGDPAGPDANSLRRPCDRTRTRWHVGLALATLIALICGVIAGARMWSDAARTARDEAGHRHETTATTLARANGSSTAARFATPPVLVDASWRAPDGTLRTGKVPVQPHTAEGTTKTIWVDDAGAVTRAPRSTAEGQFGAVAGGTLVAGTLALTAAGVVGLRLRRTEAATLDEWDSEWAVVEPLWTHR</sequence>
<evidence type="ECO:0000256" key="2">
    <source>
        <dbReference type="SAM" id="Phobius"/>
    </source>
</evidence>
<organism evidence="3 4">
    <name type="scientific">Streptomyces gardneri</name>
    <dbReference type="NCBI Taxonomy" id="66892"/>
    <lineage>
        <taxon>Bacteria</taxon>
        <taxon>Bacillati</taxon>
        <taxon>Actinomycetota</taxon>
        <taxon>Actinomycetes</taxon>
        <taxon>Kitasatosporales</taxon>
        <taxon>Streptomycetaceae</taxon>
        <taxon>Streptomyces</taxon>
    </lineage>
</organism>
<dbReference type="EMBL" id="BJMN01000019">
    <property type="protein sequence ID" value="GEB57449.1"/>
    <property type="molecule type" value="Genomic_DNA"/>
</dbReference>
<proteinExistence type="predicted"/>
<keyword evidence="2" id="KW-0472">Membrane</keyword>
<feature type="transmembrane region" description="Helical" evidence="2">
    <location>
        <begin position="43"/>
        <end position="66"/>
    </location>
</feature>
<evidence type="ECO:0000313" key="3">
    <source>
        <dbReference type="EMBL" id="GEB57449.1"/>
    </source>
</evidence>
<gene>
    <name evidence="3" type="ORF">SGA01_30540</name>
</gene>
<comment type="caution">
    <text evidence="3">The sequence shown here is derived from an EMBL/GenBank/DDBJ whole genome shotgun (WGS) entry which is preliminary data.</text>
</comment>
<accession>A0A4Y3RJ93</accession>
<evidence type="ECO:0008006" key="5">
    <source>
        <dbReference type="Google" id="ProtNLM"/>
    </source>
</evidence>
<feature type="region of interest" description="Disordered" evidence="1">
    <location>
        <begin position="1"/>
        <end position="35"/>
    </location>
</feature>
<reference evidence="3 4" key="1">
    <citation type="submission" date="2019-06" db="EMBL/GenBank/DDBJ databases">
        <title>Whole genome shotgun sequence of Streptomyces gardneri NBRC 12865.</title>
        <authorList>
            <person name="Hosoyama A."/>
            <person name="Uohara A."/>
            <person name="Ohji S."/>
            <person name="Ichikawa N."/>
        </authorList>
    </citation>
    <scope>NUCLEOTIDE SEQUENCE [LARGE SCALE GENOMIC DNA]</scope>
    <source>
        <strain evidence="3 4">NBRC 12865</strain>
    </source>
</reference>
<dbReference type="AlphaFoldDB" id="A0A4Y3RJ93"/>
<evidence type="ECO:0000256" key="1">
    <source>
        <dbReference type="SAM" id="MobiDB-lite"/>
    </source>
</evidence>
<evidence type="ECO:0000313" key="4">
    <source>
        <dbReference type="Proteomes" id="UP000315226"/>
    </source>
</evidence>
<dbReference type="RefSeq" id="WP_141297005.1">
    <property type="nucleotide sequence ID" value="NZ_BJMN01000019.1"/>
</dbReference>
<keyword evidence="4" id="KW-1185">Reference proteome</keyword>
<feature type="compositionally biased region" description="Pro residues" evidence="1">
    <location>
        <begin position="1"/>
        <end position="12"/>
    </location>
</feature>
<dbReference type="Proteomes" id="UP000315226">
    <property type="component" value="Unassembled WGS sequence"/>
</dbReference>
<keyword evidence="2" id="KW-0812">Transmembrane</keyword>
<dbReference type="InterPro" id="IPR039708">
    <property type="entry name" value="MT1774/Rv1733c-like"/>
</dbReference>
<keyword evidence="2" id="KW-1133">Transmembrane helix</keyword>
<dbReference type="PANTHER" id="PTHR42305:SF1">
    <property type="entry name" value="MEMBRANE PROTEIN RV1733C-RELATED"/>
    <property type="match status" value="1"/>
</dbReference>
<name>A0A4Y3RJ93_9ACTN</name>